<dbReference type="InterPro" id="IPR014001">
    <property type="entry name" value="Helicase_ATP-bd"/>
</dbReference>
<keyword evidence="5" id="KW-0547">Nucleotide-binding</keyword>
<dbReference type="InterPro" id="IPR040980">
    <property type="entry name" value="SWI2_SNF2"/>
</dbReference>
<dbReference type="InterPro" id="IPR007409">
    <property type="entry name" value="Restrct_endonuc_type1_HsdR_N"/>
</dbReference>
<keyword evidence="9" id="KW-0067">ATP-binding</keyword>
<sequence length="1046" mass="120366">MPDHIIFNERPESQERAIRQLQAMGYQYVPRAEAEQKRGRLSGVVFPDVMREFMGGQSFRYREKMTPFSERSIKRAIDELDVPLERGLQYAGKSIYDSLIFGKSCEEDLYDGARQSFDLKYIDWGNPENNIWQVTDEFSVERLNGKFVRPDIVILINGIPLVVIECKKSSVDVEEGVRQNIRNWKPDYIPQLFKYAQLVIAMNPQEVKYATAETPLEFFCKWFELGKENKAWQLDSARRYTGESAVTEQDKAIVSLLSKERLLSLIRYYILYDNNVKKIARYQQFFGVESAIRRIKGEDGSPSRGGVIWHTQGSGKSLTMVMLTKRILADKAIHNARFVLVCDRLNLVKQLRDNFIHTGMEPSEATTGKGLITLLQAKGETIIATTVNKFETAARGRTRIDDSNIYLLIDESHRSHTGEFHTMMNQVLPNAIKIGFTGTPLLKKDKNNTYKKFGKLIGEPYRFEDGIQDGVIVPLVYEGRYIPQNVSNNKIDDYLQYILTPLSEEQREDMRKKWSRFLPLAQTEQRLAMIAFDIHEHFSTYCKPRGYKAMVAVASRAEAIALQHAINKLGNIRSMALICDDSVDTEGDEGTLTTQARKDIHDFFKNEIYPRFGKYEDYEEFIKNNIIGGEDLDIVIVKDMLLTGFDAPPLGVLYVDKSMKEHTLLQAIARVNRVHPNKDFSLIVDYWGLFANLNSAMEMYGDDLSGFDGFDSRDIDDLIFTAKEQREKLINAHAALWSIFNGQDFDHDNPRQWQVFFDRDSDEESNAIRKEFYEKLADFSKLMTLAVASSCLYEAVGFEQMQKYKADLLFFQKLRASLVKIYAEAIDFSKYEDGIRSLLNTFVSSEPVEILVNPVAIHDKAAMEEQLSEIDGQKAKAAYIRTRLVSELEARRYDDPFMFKRFSERIRDTLEEYKKMRDENAYLATMRKMAEDFREGFVGHSYPACISDQSDAKAFYGIIAETLKAKSNSPDEAFDEEIGQLSIDMTQVIADLARVDWRNSTTVHKQMNQAVEDLIWDFSDTHDLDLLPDEIDMLLESIMKTALSRY</sequence>
<dbReference type="Gene3D" id="3.40.50.300">
    <property type="entry name" value="P-loop containing nucleotide triphosphate hydrolases"/>
    <property type="match status" value="2"/>
</dbReference>
<dbReference type="PROSITE" id="PS51192">
    <property type="entry name" value="HELICASE_ATP_BIND_1"/>
    <property type="match status" value="1"/>
</dbReference>
<keyword evidence="6" id="KW-0680">Restriction system</keyword>
<dbReference type="InterPro" id="IPR055180">
    <property type="entry name" value="HsdR_RecA-like_helicase_dom_2"/>
</dbReference>
<dbReference type="SMART" id="SM00487">
    <property type="entry name" value="DEXDc"/>
    <property type="match status" value="1"/>
</dbReference>
<comment type="caution">
    <text evidence="12">The sequence shown here is derived from an EMBL/GenBank/DDBJ whole genome shotgun (WGS) entry which is preliminary data.</text>
</comment>
<dbReference type="EC" id="3.1.21.3" evidence="3"/>
<dbReference type="InterPro" id="IPR027417">
    <property type="entry name" value="P-loop_NTPase"/>
</dbReference>
<dbReference type="EMBL" id="VSSQ01000765">
    <property type="protein sequence ID" value="MPM00967.1"/>
    <property type="molecule type" value="Genomic_DNA"/>
</dbReference>
<dbReference type="SUPFAM" id="SSF52540">
    <property type="entry name" value="P-loop containing nucleoside triphosphate hydrolases"/>
    <property type="match status" value="2"/>
</dbReference>
<keyword evidence="10" id="KW-0238">DNA-binding</keyword>
<dbReference type="Pfam" id="PF18766">
    <property type="entry name" value="SWI2_SNF2"/>
    <property type="match status" value="1"/>
</dbReference>
<evidence type="ECO:0000313" key="12">
    <source>
        <dbReference type="EMBL" id="MPM00967.1"/>
    </source>
</evidence>
<proteinExistence type="inferred from homology"/>
<keyword evidence="4" id="KW-0540">Nuclease</keyword>
<evidence type="ECO:0000256" key="8">
    <source>
        <dbReference type="ARBA" id="ARBA00022801"/>
    </source>
</evidence>
<keyword evidence="7" id="KW-0255">Endonuclease</keyword>
<dbReference type="PANTHER" id="PTHR30195">
    <property type="entry name" value="TYPE I SITE-SPECIFIC DEOXYRIBONUCLEASE PROTEIN SUBUNIT M AND R"/>
    <property type="match status" value="1"/>
</dbReference>
<evidence type="ECO:0000256" key="4">
    <source>
        <dbReference type="ARBA" id="ARBA00022722"/>
    </source>
</evidence>
<dbReference type="CDD" id="cd22332">
    <property type="entry name" value="HsdR_N"/>
    <property type="match status" value="1"/>
</dbReference>
<evidence type="ECO:0000256" key="7">
    <source>
        <dbReference type="ARBA" id="ARBA00022759"/>
    </source>
</evidence>
<dbReference type="GO" id="GO:0009035">
    <property type="term" value="F:type I site-specific deoxyribonuclease activity"/>
    <property type="evidence" value="ECO:0007669"/>
    <property type="project" value="UniProtKB-EC"/>
</dbReference>
<dbReference type="GO" id="GO:0003677">
    <property type="term" value="F:DNA binding"/>
    <property type="evidence" value="ECO:0007669"/>
    <property type="project" value="UniProtKB-KW"/>
</dbReference>
<dbReference type="InterPro" id="IPR021810">
    <property type="entry name" value="T1RH-like_C"/>
</dbReference>
<keyword evidence="8" id="KW-0378">Hydrolase</keyword>
<evidence type="ECO:0000256" key="9">
    <source>
        <dbReference type="ARBA" id="ARBA00022840"/>
    </source>
</evidence>
<dbReference type="GO" id="GO:0009307">
    <property type="term" value="P:DNA restriction-modification system"/>
    <property type="evidence" value="ECO:0007669"/>
    <property type="project" value="UniProtKB-KW"/>
</dbReference>
<evidence type="ECO:0000256" key="10">
    <source>
        <dbReference type="ARBA" id="ARBA00023125"/>
    </source>
</evidence>
<dbReference type="Gene3D" id="3.90.1570.50">
    <property type="match status" value="1"/>
</dbReference>
<evidence type="ECO:0000256" key="2">
    <source>
        <dbReference type="ARBA" id="ARBA00008598"/>
    </source>
</evidence>
<comment type="similarity">
    <text evidence="2">Belongs to the HsdR family.</text>
</comment>
<accession>A0A644WBS1</accession>
<comment type="catalytic activity">
    <reaction evidence="1">
        <text>Endonucleolytic cleavage of DNA to give random double-stranded fragments with terminal 5'-phosphates, ATP is simultaneously hydrolyzed.</text>
        <dbReference type="EC" id="3.1.21.3"/>
    </reaction>
</comment>
<protein>
    <recommendedName>
        <fullName evidence="3">type I site-specific deoxyribonuclease</fullName>
        <ecNumber evidence="3">3.1.21.3</ecNumber>
    </recommendedName>
</protein>
<dbReference type="Pfam" id="PF22679">
    <property type="entry name" value="T1R_D3-like"/>
    <property type="match status" value="1"/>
</dbReference>
<dbReference type="CDD" id="cd18800">
    <property type="entry name" value="SF2_C_EcoR124I-like"/>
    <property type="match status" value="1"/>
</dbReference>
<feature type="domain" description="Helicase ATP-binding" evidence="11">
    <location>
        <begin position="297"/>
        <end position="446"/>
    </location>
</feature>
<dbReference type="InterPro" id="IPR051268">
    <property type="entry name" value="Type-I_R_enzyme_R_subunit"/>
</dbReference>
<evidence type="ECO:0000256" key="1">
    <source>
        <dbReference type="ARBA" id="ARBA00000851"/>
    </source>
</evidence>
<dbReference type="Pfam" id="PF11867">
    <property type="entry name" value="T1RH-like_C"/>
    <property type="match status" value="1"/>
</dbReference>
<organism evidence="12">
    <name type="scientific">bioreactor metagenome</name>
    <dbReference type="NCBI Taxonomy" id="1076179"/>
    <lineage>
        <taxon>unclassified sequences</taxon>
        <taxon>metagenomes</taxon>
        <taxon>ecological metagenomes</taxon>
    </lineage>
</organism>
<reference evidence="12" key="1">
    <citation type="submission" date="2019-08" db="EMBL/GenBank/DDBJ databases">
        <authorList>
            <person name="Kucharzyk K."/>
            <person name="Murdoch R.W."/>
            <person name="Higgins S."/>
            <person name="Loffler F."/>
        </authorList>
    </citation>
    <scope>NUCLEOTIDE SEQUENCE</scope>
</reference>
<evidence type="ECO:0000256" key="5">
    <source>
        <dbReference type="ARBA" id="ARBA00022741"/>
    </source>
</evidence>
<dbReference type="InterPro" id="IPR004473">
    <property type="entry name" value="Restrct_endonuc_typeI_HsdR"/>
</dbReference>
<name>A0A644WBS1_9ZZZZ</name>
<dbReference type="AlphaFoldDB" id="A0A644WBS1"/>
<dbReference type="Pfam" id="PF04313">
    <property type="entry name" value="HSDR_N"/>
    <property type="match status" value="1"/>
</dbReference>
<evidence type="ECO:0000256" key="3">
    <source>
        <dbReference type="ARBA" id="ARBA00012654"/>
    </source>
</evidence>
<evidence type="ECO:0000259" key="11">
    <source>
        <dbReference type="PROSITE" id="PS51192"/>
    </source>
</evidence>
<dbReference type="GO" id="GO:0005524">
    <property type="term" value="F:ATP binding"/>
    <property type="evidence" value="ECO:0007669"/>
    <property type="project" value="UniProtKB-KW"/>
</dbReference>
<evidence type="ECO:0000256" key="6">
    <source>
        <dbReference type="ARBA" id="ARBA00022747"/>
    </source>
</evidence>
<dbReference type="NCBIfam" id="TIGR00348">
    <property type="entry name" value="hsdR"/>
    <property type="match status" value="1"/>
</dbReference>
<gene>
    <name evidence="12" type="ORF">SDC9_47204</name>
</gene>
<dbReference type="PANTHER" id="PTHR30195:SF15">
    <property type="entry name" value="TYPE I RESTRICTION ENZYME HINDI ENDONUCLEASE SUBUNIT"/>
    <property type="match status" value="1"/>
</dbReference>